<proteinExistence type="predicted"/>
<protein>
    <submittedName>
        <fullName evidence="1">RCG22809</fullName>
    </submittedName>
</protein>
<sequence length="43" mass="4816">MLAFPLEFLFQSCLGHFLPAYHLCNGRYKPTRPLGTGSGFLLT</sequence>
<dbReference type="EMBL" id="CH474007">
    <property type="protein sequence ID" value="EDL83326.1"/>
    <property type="molecule type" value="Genomic_DNA"/>
</dbReference>
<evidence type="ECO:0000313" key="1">
    <source>
        <dbReference type="EMBL" id="EDL83326.1"/>
    </source>
</evidence>
<gene>
    <name evidence="1" type="ORF">rCG_22809</name>
</gene>
<dbReference type="Proteomes" id="UP000234681">
    <property type="component" value="Chromosome 8"/>
</dbReference>
<organism evidence="1 2">
    <name type="scientific">Rattus norvegicus</name>
    <name type="common">Rat</name>
    <dbReference type="NCBI Taxonomy" id="10116"/>
    <lineage>
        <taxon>Eukaryota</taxon>
        <taxon>Metazoa</taxon>
        <taxon>Chordata</taxon>
        <taxon>Craniata</taxon>
        <taxon>Vertebrata</taxon>
        <taxon>Euteleostomi</taxon>
        <taxon>Mammalia</taxon>
        <taxon>Eutheria</taxon>
        <taxon>Euarchontoglires</taxon>
        <taxon>Glires</taxon>
        <taxon>Rodentia</taxon>
        <taxon>Myomorpha</taxon>
        <taxon>Muroidea</taxon>
        <taxon>Muridae</taxon>
        <taxon>Murinae</taxon>
        <taxon>Rattus</taxon>
    </lineage>
</organism>
<reference evidence="1 2" key="1">
    <citation type="submission" date="2005-09" db="EMBL/GenBank/DDBJ databases">
        <authorList>
            <person name="Mural R.J."/>
            <person name="Li P.W."/>
            <person name="Adams M.D."/>
            <person name="Amanatides P.G."/>
            <person name="Baden-Tillson H."/>
            <person name="Barnstead M."/>
            <person name="Chin S.H."/>
            <person name="Dew I."/>
            <person name="Evans C.A."/>
            <person name="Ferriera S."/>
            <person name="Flanigan M."/>
            <person name="Fosler C."/>
            <person name="Glodek A."/>
            <person name="Gu Z."/>
            <person name="Holt R.A."/>
            <person name="Jennings D."/>
            <person name="Kraft C.L."/>
            <person name="Lu F."/>
            <person name="Nguyen T."/>
            <person name="Nusskern D.R."/>
            <person name="Pfannkoch C.M."/>
            <person name="Sitter C."/>
            <person name="Sutton G.G."/>
            <person name="Venter J.C."/>
            <person name="Wang Z."/>
            <person name="Woodage T."/>
            <person name="Zheng X.H."/>
            <person name="Zhong F."/>
        </authorList>
    </citation>
    <scope>NUCLEOTIDE SEQUENCE [LARGE SCALE GENOMIC DNA]</scope>
    <source>
        <strain>BN</strain>
        <strain evidence="2">Sprague-Dawley</strain>
    </source>
</reference>
<evidence type="ECO:0000313" key="2">
    <source>
        <dbReference type="Proteomes" id="UP000234681"/>
    </source>
</evidence>
<accession>A6JYE9</accession>
<name>A6JYE9_RAT</name>
<dbReference type="AlphaFoldDB" id="A6JYE9"/>